<dbReference type="InterPro" id="IPR028921">
    <property type="entry name" value="NTF2_fold_dom"/>
</dbReference>
<sequence>MPNNHNGKDVQTAKEAFELALPILSDMNKGNIENLIPIHITLVEDTIWILYGYPHPKDNEIIMGGGLYIEMSKNNGAILKAIIEE</sequence>
<evidence type="ECO:0000313" key="3">
    <source>
        <dbReference type="Proteomes" id="UP001141933"/>
    </source>
</evidence>
<proteinExistence type="predicted"/>
<gene>
    <name evidence="2" type="ORF">O6P32_08895</name>
</gene>
<comment type="caution">
    <text evidence="2">The sequence shown here is derived from an EMBL/GenBank/DDBJ whole genome shotgun (WGS) entry which is preliminary data.</text>
</comment>
<dbReference type="Pfam" id="PF15631">
    <property type="entry name" value="Imm-NTF2-2"/>
    <property type="match status" value="1"/>
</dbReference>
<dbReference type="EMBL" id="JAPZVM010000006">
    <property type="protein sequence ID" value="MCZ8372821.1"/>
    <property type="molecule type" value="Genomic_DNA"/>
</dbReference>
<protein>
    <submittedName>
        <fullName evidence="2">NTF2 fold immunity protein</fullName>
    </submittedName>
</protein>
<organism evidence="2 3">
    <name type="scientific">Phocaeicola acetigenes</name>
    <dbReference type="NCBI Taxonomy" id="3016083"/>
    <lineage>
        <taxon>Bacteria</taxon>
        <taxon>Pseudomonadati</taxon>
        <taxon>Bacteroidota</taxon>
        <taxon>Bacteroidia</taxon>
        <taxon>Bacteroidales</taxon>
        <taxon>Bacteroidaceae</taxon>
        <taxon>Phocaeicola</taxon>
    </lineage>
</organism>
<evidence type="ECO:0000259" key="1">
    <source>
        <dbReference type="Pfam" id="PF15631"/>
    </source>
</evidence>
<name>A0ABT4PII0_9BACT</name>
<feature type="domain" description="NTF2 fold" evidence="1">
    <location>
        <begin position="29"/>
        <end position="82"/>
    </location>
</feature>
<reference evidence="2" key="1">
    <citation type="submission" date="2022-12" db="EMBL/GenBank/DDBJ databases">
        <title>Phocaeicola acetigenes sp. nov., isolated feces from a healthy human.</title>
        <authorList>
            <person name="Do H."/>
            <person name="Ha Y.B."/>
            <person name="Kim J.-S."/>
            <person name="Suh M.K."/>
            <person name="Kim H.S."/>
            <person name="Lee J.-S."/>
        </authorList>
    </citation>
    <scope>NUCLEOTIDE SEQUENCE</scope>
    <source>
        <strain evidence="2">KGMB11183</strain>
    </source>
</reference>
<accession>A0ABT4PII0</accession>
<keyword evidence="3" id="KW-1185">Reference proteome</keyword>
<dbReference type="Proteomes" id="UP001141933">
    <property type="component" value="Unassembled WGS sequence"/>
</dbReference>
<evidence type="ECO:0000313" key="2">
    <source>
        <dbReference type="EMBL" id="MCZ8372821.1"/>
    </source>
</evidence>
<dbReference type="RefSeq" id="WP_269878080.1">
    <property type="nucleotide sequence ID" value="NZ_JAPZVM010000006.1"/>
</dbReference>